<evidence type="ECO:0000256" key="1">
    <source>
        <dbReference type="SAM" id="SignalP"/>
    </source>
</evidence>
<dbReference type="EMBL" id="SGVY01000031">
    <property type="protein sequence ID" value="TFH78368.1"/>
    <property type="molecule type" value="Genomic_DNA"/>
</dbReference>
<dbReference type="AlphaFoldDB" id="A0A4Y8VBR5"/>
<evidence type="ECO:0000313" key="3">
    <source>
        <dbReference type="Proteomes" id="UP000297872"/>
    </source>
</evidence>
<protein>
    <submittedName>
        <fullName evidence="2">Uncharacterized protein</fullName>
    </submittedName>
</protein>
<gene>
    <name evidence="2" type="ORF">EXN75_11355</name>
</gene>
<organism evidence="2 3">
    <name type="scientific">Segatella hominis</name>
    <dbReference type="NCBI Taxonomy" id="2518605"/>
    <lineage>
        <taxon>Bacteria</taxon>
        <taxon>Pseudomonadati</taxon>
        <taxon>Bacteroidota</taxon>
        <taxon>Bacteroidia</taxon>
        <taxon>Bacteroidales</taxon>
        <taxon>Prevotellaceae</taxon>
        <taxon>Segatella</taxon>
    </lineage>
</organism>
<keyword evidence="3" id="KW-1185">Reference proteome</keyword>
<feature type="chain" id="PRO_5021215224" evidence="1">
    <location>
        <begin position="18"/>
        <end position="153"/>
    </location>
</feature>
<feature type="signal peptide" evidence="1">
    <location>
        <begin position="1"/>
        <end position="17"/>
    </location>
</feature>
<reference evidence="2 3" key="1">
    <citation type="submission" date="2019-02" db="EMBL/GenBank/DDBJ databases">
        <title>Draft Genome Sequence of the Prevotella sp. BCRC 81118, Isolated from Human Feces.</title>
        <authorList>
            <person name="Huang C.-H."/>
        </authorList>
    </citation>
    <scope>NUCLEOTIDE SEQUENCE [LARGE SCALE GENOMIC DNA]</scope>
    <source>
        <strain evidence="2 3">BCRC 81118</strain>
    </source>
</reference>
<comment type="caution">
    <text evidence="2">The sequence shown here is derived from an EMBL/GenBank/DDBJ whole genome shotgun (WGS) entry which is preliminary data.</text>
</comment>
<proteinExistence type="predicted"/>
<name>A0A4Y8VBR5_9BACT</name>
<accession>A0A4Y8VBR5</accession>
<dbReference type="OrthoDB" id="1097473at2"/>
<keyword evidence="1" id="KW-0732">Signal</keyword>
<dbReference type="Proteomes" id="UP000297872">
    <property type="component" value="Unassembled WGS sequence"/>
</dbReference>
<evidence type="ECO:0000313" key="2">
    <source>
        <dbReference type="EMBL" id="TFH78368.1"/>
    </source>
</evidence>
<sequence length="153" mass="17720">MSLLGLFSLFSLLPISAQDIADQHPLPDSIGSKMKYNATIEMKKGYLSGICMLIRDKDGYKGSIFNEFGISVLDFTYQPVTGKVKLENVIQLLDKWYIKRLLKQDLSQVIKNLQNGISIYDNKKYKIHYQFSELEETMEEKEELEDKVDKKQK</sequence>